<dbReference type="Proteomes" id="UP000185984">
    <property type="component" value="Unassembled WGS sequence"/>
</dbReference>
<reference evidence="2 3" key="1">
    <citation type="submission" date="2016-11" db="EMBL/GenBank/DDBJ databases">
        <title>Draft Genome Sequences of Nine Cyanobacterial Strains from Diverse Habitats.</title>
        <authorList>
            <person name="Zhu T."/>
            <person name="Hou S."/>
            <person name="Lu X."/>
            <person name="Hess W.R."/>
        </authorList>
    </citation>
    <scope>NUCLEOTIDE SEQUENCE [LARGE SCALE GENOMIC DNA]</scope>
    <source>
        <strain evidence="2 3">5.2 s.c.1</strain>
    </source>
</reference>
<accession>A0A1U7HRY9</accession>
<sequence>MRRRFYKQSIPTQNLDSFLDILTNTVGVLMFVGLFVSVVAVQSATIVRTPVVSDSDKVPQFFEVRGNKVIPLDSTTVNREFTNFSNSLPSCDEPELPINLDVYSYQYYQQQRQEYHNCINNKISQVKNFRIQTAHYEIRINLNSSIGLIYEPLRSDSGESTQELMQVSSEFHSLLKTFNPQTDYLAFIVRPDSFVAFRRAREIAWQKGFDVGWEPMQQDVPIEFSSQGRAVSVQ</sequence>
<evidence type="ECO:0000313" key="2">
    <source>
        <dbReference type="EMBL" id="OKH26341.1"/>
    </source>
</evidence>
<keyword evidence="1" id="KW-1133">Transmembrane helix</keyword>
<organism evidence="2 3">
    <name type="scientific">Chroogloeocystis siderophila 5.2 s.c.1</name>
    <dbReference type="NCBI Taxonomy" id="247279"/>
    <lineage>
        <taxon>Bacteria</taxon>
        <taxon>Bacillati</taxon>
        <taxon>Cyanobacteriota</taxon>
        <taxon>Cyanophyceae</taxon>
        <taxon>Oscillatoriophycideae</taxon>
        <taxon>Chroococcales</taxon>
        <taxon>Chroococcaceae</taxon>
        <taxon>Chroogloeocystis</taxon>
    </lineage>
</organism>
<keyword evidence="3" id="KW-1185">Reference proteome</keyword>
<gene>
    <name evidence="2" type="ORF">NIES1031_11270</name>
</gene>
<feature type="transmembrane region" description="Helical" evidence="1">
    <location>
        <begin position="21"/>
        <end position="41"/>
    </location>
</feature>
<comment type="caution">
    <text evidence="2">The sequence shown here is derived from an EMBL/GenBank/DDBJ whole genome shotgun (WGS) entry which is preliminary data.</text>
</comment>
<evidence type="ECO:0000256" key="1">
    <source>
        <dbReference type="SAM" id="Phobius"/>
    </source>
</evidence>
<name>A0A1U7HRY9_9CHRO</name>
<keyword evidence="1" id="KW-0472">Membrane</keyword>
<protein>
    <submittedName>
        <fullName evidence="2">Uncharacterized protein</fullName>
    </submittedName>
</protein>
<dbReference type="EMBL" id="MRCC01000008">
    <property type="protein sequence ID" value="OKH26341.1"/>
    <property type="molecule type" value="Genomic_DNA"/>
</dbReference>
<dbReference type="RefSeq" id="WP_073549484.1">
    <property type="nucleotide sequence ID" value="NZ_CAWMVK010000042.1"/>
</dbReference>
<dbReference type="OrthoDB" id="510916at2"/>
<keyword evidence="1" id="KW-0812">Transmembrane</keyword>
<proteinExistence type="predicted"/>
<dbReference type="AlphaFoldDB" id="A0A1U7HRY9"/>
<evidence type="ECO:0000313" key="3">
    <source>
        <dbReference type="Proteomes" id="UP000185984"/>
    </source>
</evidence>